<evidence type="ECO:0000313" key="2">
    <source>
        <dbReference type="EMBL" id="HGW95427.1"/>
    </source>
</evidence>
<dbReference type="EMBL" id="DSRD01000884">
    <property type="protein sequence ID" value="HGW95427.1"/>
    <property type="molecule type" value="Genomic_DNA"/>
</dbReference>
<name>A0A832H5J0_9CYAN</name>
<accession>A0A832H5J0</accession>
<reference evidence="2" key="1">
    <citation type="journal article" date="2020" name="mSystems">
        <title>Genome- and Community-Level Interaction Insights into Carbon Utilization and Element Cycling Functions of Hydrothermarchaeota in Hydrothermal Sediment.</title>
        <authorList>
            <person name="Zhou Z."/>
            <person name="Liu Y."/>
            <person name="Xu W."/>
            <person name="Pan J."/>
            <person name="Luo Z.H."/>
            <person name="Li M."/>
        </authorList>
    </citation>
    <scope>NUCLEOTIDE SEQUENCE [LARGE SCALE GENOMIC DNA]</scope>
    <source>
        <strain evidence="2">SpSt-402</strain>
    </source>
</reference>
<feature type="signal peptide" evidence="1">
    <location>
        <begin position="1"/>
        <end position="27"/>
    </location>
</feature>
<protein>
    <submittedName>
        <fullName evidence="2">Uncharacterized protein</fullName>
    </submittedName>
</protein>
<comment type="caution">
    <text evidence="2">The sequence shown here is derived from an EMBL/GenBank/DDBJ whole genome shotgun (WGS) entry which is preliminary data.</text>
</comment>
<dbReference type="Gene3D" id="2.60.120.380">
    <property type="match status" value="1"/>
</dbReference>
<feature type="chain" id="PRO_5033048576" evidence="1">
    <location>
        <begin position="28"/>
        <end position="149"/>
    </location>
</feature>
<sequence>MKYRLLTFGVAVISALWSCQLAHPVSAAIAEREPNDERSQLLGNLGLNQSLEVMGGFTTNDVLDHYKIEVMDNQLLRVRLKSNARLTARIFQDRDGSGTVSQADPFIGMIQVGQSLKTQNSGSYIIRVLKPAAMSPALSTYHLSLQAER</sequence>
<gene>
    <name evidence="2" type="ORF">ENR47_14290</name>
</gene>
<proteinExistence type="predicted"/>
<keyword evidence="1" id="KW-0732">Signal</keyword>
<evidence type="ECO:0000256" key="1">
    <source>
        <dbReference type="SAM" id="SignalP"/>
    </source>
</evidence>
<organism evidence="2">
    <name type="scientific">Oscillatoriales cyanobacterium SpSt-402</name>
    <dbReference type="NCBI Taxonomy" id="2282168"/>
    <lineage>
        <taxon>Bacteria</taxon>
        <taxon>Bacillati</taxon>
        <taxon>Cyanobacteriota</taxon>
        <taxon>Cyanophyceae</taxon>
        <taxon>Oscillatoriophycideae</taxon>
        <taxon>Oscillatoriales</taxon>
    </lineage>
</organism>
<dbReference type="AlphaFoldDB" id="A0A832H5J0"/>